<accession>A0ABS1SDA9</accession>
<evidence type="ECO:0000256" key="4">
    <source>
        <dbReference type="ARBA" id="ARBA00022679"/>
    </source>
</evidence>
<keyword evidence="7" id="KW-0547">Nucleotide-binding</keyword>
<name>A0ABS1SDA9_9MICO</name>
<dbReference type="Gene3D" id="2.60.40.10">
    <property type="entry name" value="Immunoglobulins"/>
    <property type="match status" value="3"/>
</dbReference>
<keyword evidence="6 18" id="KW-0732">Signal</keyword>
<sequence>MINFMRRVSSGRSAASFIAAVGLVLGGVVIGAAPASAAPVCESDAGVTTCEFTYTGANEQWTVPGGVTTITADVYGAQGGSFGKDFTMGGFGGRATSPLPVTPGEVITLAVGGAGGSVVGGCHSPGVPFGGFNGGGAGAAYVKCPDGAGGGGASDIRLGGAEIEDRVLIAGGGGGSVNQRSSSVPHNGGAGGGLVGGTGIPAARGGGAGGTQDSGGANGLGGNGFGSGGGGGGGYFGGEGGITKVWDDYPSGGGGSGYGPAGTVFETGVHAGNGLIQISFADTATTTQVVPSATSITAGEAIDLTATVADARGADLSGTVEFFSGSDSLGTAPGDSAGNANLLAVSLPVGEHEVTATYSGNDDVAPSTSEPVTVAVAQIVTSTTLDANPTPGVYGEEVVLTASIDHATGTGEVDFIADGHSLGVVSLSDGTASLPVSGLLAGDYEITAEYSGDENHTGSTSDPVTVTVSQAATTTQLTIQPETVTVGGAVELTATVLGGDPTGDVDFFADGQSLGVASLVDGTARIAVSDLPAGTHHLSAEYSGDENHAPSVTVTSTFTVEAKAVEPGPGKDETGAARRDTADAKLASTGSSGMFWMLATGTVIAGAGVLLMCRTSKRA</sequence>
<feature type="chain" id="PRO_5047329055" description="receptor protein-tyrosine kinase" evidence="18">
    <location>
        <begin position="38"/>
        <end position="619"/>
    </location>
</feature>
<keyword evidence="11 17" id="KW-0472">Membrane</keyword>
<evidence type="ECO:0000256" key="6">
    <source>
        <dbReference type="ARBA" id="ARBA00022729"/>
    </source>
</evidence>
<evidence type="ECO:0000256" key="8">
    <source>
        <dbReference type="ARBA" id="ARBA00022777"/>
    </source>
</evidence>
<evidence type="ECO:0000259" key="20">
    <source>
        <dbReference type="Pfam" id="PF16640"/>
    </source>
</evidence>
<keyword evidence="12" id="KW-0829">Tyrosine-protein kinase</keyword>
<feature type="domain" description="Bacterial Ig-like" evidence="20">
    <location>
        <begin position="477"/>
        <end position="560"/>
    </location>
</feature>
<keyword evidence="15" id="KW-0325">Glycoprotein</keyword>
<evidence type="ECO:0000256" key="12">
    <source>
        <dbReference type="ARBA" id="ARBA00023137"/>
    </source>
</evidence>
<evidence type="ECO:0000256" key="18">
    <source>
        <dbReference type="SAM" id="SignalP"/>
    </source>
</evidence>
<keyword evidence="8" id="KW-0418">Kinase</keyword>
<reference evidence="21 22" key="1">
    <citation type="submission" date="2018-09" db="EMBL/GenBank/DDBJ databases">
        <title>Comparative genomics of Leucobacter spp.</title>
        <authorList>
            <person name="Reis A.C."/>
            <person name="Kolvenbach B.A."/>
            <person name="Corvini P.F.X."/>
            <person name="Nunes O.C."/>
        </authorList>
    </citation>
    <scope>NUCLEOTIDE SEQUENCE [LARGE SCALE GENOMIC DNA]</scope>
    <source>
        <strain evidence="21 22">TAN 31504</strain>
    </source>
</reference>
<proteinExistence type="predicted"/>
<evidence type="ECO:0000256" key="11">
    <source>
        <dbReference type="ARBA" id="ARBA00023136"/>
    </source>
</evidence>
<keyword evidence="13" id="KW-1015">Disulfide bond</keyword>
<dbReference type="Pfam" id="PF16640">
    <property type="entry name" value="Big_3_5"/>
    <property type="match status" value="3"/>
</dbReference>
<feature type="domain" description="Bacterial Ig-like" evidence="20">
    <location>
        <begin position="291"/>
        <end position="377"/>
    </location>
</feature>
<feature type="domain" description="Bacterial Ig-like" evidence="20">
    <location>
        <begin position="386"/>
        <end position="469"/>
    </location>
</feature>
<evidence type="ECO:0000256" key="13">
    <source>
        <dbReference type="ARBA" id="ARBA00023157"/>
    </source>
</evidence>
<evidence type="ECO:0000256" key="5">
    <source>
        <dbReference type="ARBA" id="ARBA00022692"/>
    </source>
</evidence>
<evidence type="ECO:0000256" key="16">
    <source>
        <dbReference type="SAM" id="MobiDB-lite"/>
    </source>
</evidence>
<evidence type="ECO:0000256" key="15">
    <source>
        <dbReference type="ARBA" id="ARBA00023180"/>
    </source>
</evidence>
<protein>
    <recommendedName>
        <fullName evidence="2">receptor protein-tyrosine kinase</fullName>
        <ecNumber evidence="2">2.7.10.1</ecNumber>
    </recommendedName>
</protein>
<evidence type="ECO:0000256" key="2">
    <source>
        <dbReference type="ARBA" id="ARBA00011902"/>
    </source>
</evidence>
<keyword evidence="14" id="KW-0675">Receptor</keyword>
<evidence type="ECO:0000313" key="21">
    <source>
        <dbReference type="EMBL" id="MBL3678525.1"/>
    </source>
</evidence>
<feature type="signal peptide" evidence="18">
    <location>
        <begin position="1"/>
        <end position="37"/>
    </location>
</feature>
<feature type="domain" description="ALK/LTK-like glycine-rich" evidence="19">
    <location>
        <begin position="73"/>
        <end position="258"/>
    </location>
</feature>
<organism evidence="21 22">
    <name type="scientific">Leucobacter chromiireducens subsp. solipictus</name>
    <dbReference type="NCBI Taxonomy" id="398235"/>
    <lineage>
        <taxon>Bacteria</taxon>
        <taxon>Bacillati</taxon>
        <taxon>Actinomycetota</taxon>
        <taxon>Actinomycetes</taxon>
        <taxon>Micrococcales</taxon>
        <taxon>Microbacteriaceae</taxon>
        <taxon>Leucobacter</taxon>
    </lineage>
</organism>
<evidence type="ECO:0000256" key="1">
    <source>
        <dbReference type="ARBA" id="ARBA00004251"/>
    </source>
</evidence>
<evidence type="ECO:0000256" key="3">
    <source>
        <dbReference type="ARBA" id="ARBA00022475"/>
    </source>
</evidence>
<keyword evidence="3" id="KW-1003">Cell membrane</keyword>
<comment type="caution">
    <text evidence="21">The sequence shown here is derived from an EMBL/GenBank/DDBJ whole genome shotgun (WGS) entry which is preliminary data.</text>
</comment>
<dbReference type="Proteomes" id="UP001645859">
    <property type="component" value="Unassembled WGS sequence"/>
</dbReference>
<dbReference type="EC" id="2.7.10.1" evidence="2"/>
<dbReference type="Pfam" id="PF12810">
    <property type="entry name" value="ALK_LTK_GRD"/>
    <property type="match status" value="1"/>
</dbReference>
<evidence type="ECO:0000259" key="19">
    <source>
        <dbReference type="Pfam" id="PF12810"/>
    </source>
</evidence>
<keyword evidence="9" id="KW-0067">ATP-binding</keyword>
<feature type="transmembrane region" description="Helical" evidence="17">
    <location>
        <begin position="594"/>
        <end position="613"/>
    </location>
</feature>
<evidence type="ECO:0000256" key="10">
    <source>
        <dbReference type="ARBA" id="ARBA00022989"/>
    </source>
</evidence>
<dbReference type="InterPro" id="IPR032109">
    <property type="entry name" value="Big_3_5"/>
</dbReference>
<evidence type="ECO:0000256" key="7">
    <source>
        <dbReference type="ARBA" id="ARBA00022741"/>
    </source>
</evidence>
<dbReference type="RefSeq" id="WP_202343793.1">
    <property type="nucleotide sequence ID" value="NZ_BAAAPI010000002.1"/>
</dbReference>
<comment type="subcellular location">
    <subcellularLocation>
        <location evidence="1">Cell membrane</location>
        <topology evidence="1">Single-pass type I membrane protein</topology>
    </subcellularLocation>
</comment>
<keyword evidence="4" id="KW-0808">Transferase</keyword>
<dbReference type="EMBL" id="QYAC01000002">
    <property type="protein sequence ID" value="MBL3678525.1"/>
    <property type="molecule type" value="Genomic_DNA"/>
</dbReference>
<evidence type="ECO:0000256" key="9">
    <source>
        <dbReference type="ARBA" id="ARBA00022840"/>
    </source>
</evidence>
<evidence type="ECO:0000313" key="22">
    <source>
        <dbReference type="Proteomes" id="UP001645859"/>
    </source>
</evidence>
<evidence type="ECO:0000256" key="17">
    <source>
        <dbReference type="SAM" id="Phobius"/>
    </source>
</evidence>
<gene>
    <name evidence="21" type="ORF">D3230_04335</name>
</gene>
<keyword evidence="5 17" id="KW-0812">Transmembrane</keyword>
<keyword evidence="22" id="KW-1185">Reference proteome</keyword>
<dbReference type="InterPro" id="IPR013783">
    <property type="entry name" value="Ig-like_fold"/>
</dbReference>
<evidence type="ECO:0000256" key="14">
    <source>
        <dbReference type="ARBA" id="ARBA00023170"/>
    </source>
</evidence>
<dbReference type="InterPro" id="IPR055163">
    <property type="entry name" value="ALK/LTK-like_GRD"/>
</dbReference>
<feature type="compositionally biased region" description="Gly residues" evidence="16">
    <location>
        <begin position="188"/>
        <end position="222"/>
    </location>
</feature>
<keyword evidence="10 17" id="KW-1133">Transmembrane helix</keyword>
<feature type="region of interest" description="Disordered" evidence="16">
    <location>
        <begin position="176"/>
        <end position="222"/>
    </location>
</feature>